<reference evidence="2 3" key="1">
    <citation type="submission" date="2024-01" db="EMBL/GenBank/DDBJ databases">
        <title>The diversity of rhizobia nodulating Mimosa spp. in eleven states of Brazil covering several biomes is determined by host plant, location, and edaphic factors.</title>
        <authorList>
            <person name="Rouws L."/>
            <person name="Barauna A."/>
            <person name="Beukes C."/>
            <person name="De Faria S.M."/>
            <person name="Gross E."/>
            <person name="Dos Reis Junior F.B."/>
            <person name="Simon M."/>
            <person name="Maluk M."/>
            <person name="Odee D.W."/>
            <person name="Kenicer G."/>
            <person name="Young J.P.W."/>
            <person name="Reis V.M."/>
            <person name="Zilli J."/>
            <person name="James E.K."/>
        </authorList>
    </citation>
    <scope>NUCLEOTIDE SEQUENCE [LARGE SCALE GENOMIC DNA]</scope>
    <source>
        <strain evidence="2 3">JPY530</strain>
    </source>
</reference>
<accession>A0ABU9R6Z0</accession>
<evidence type="ECO:0000256" key="1">
    <source>
        <dbReference type="SAM" id="Phobius"/>
    </source>
</evidence>
<keyword evidence="1" id="KW-1133">Transmembrane helix</keyword>
<evidence type="ECO:0000313" key="3">
    <source>
        <dbReference type="Proteomes" id="UP001481677"/>
    </source>
</evidence>
<proteinExistence type="predicted"/>
<evidence type="ECO:0000313" key="2">
    <source>
        <dbReference type="EMBL" id="MEM5342407.1"/>
    </source>
</evidence>
<name>A0ABU9R6Z0_9BURK</name>
<dbReference type="EMBL" id="JAZHGA010000016">
    <property type="protein sequence ID" value="MEM5342407.1"/>
    <property type="molecule type" value="Genomic_DNA"/>
</dbReference>
<comment type="caution">
    <text evidence="2">The sequence shown here is derived from an EMBL/GenBank/DDBJ whole genome shotgun (WGS) entry which is preliminary data.</text>
</comment>
<dbReference type="Proteomes" id="UP001481677">
    <property type="component" value="Unassembled WGS sequence"/>
</dbReference>
<keyword evidence="1" id="KW-0812">Transmembrane</keyword>
<keyword evidence="3" id="KW-1185">Reference proteome</keyword>
<feature type="transmembrane region" description="Helical" evidence="1">
    <location>
        <begin position="110"/>
        <end position="131"/>
    </location>
</feature>
<protein>
    <submittedName>
        <fullName evidence="2">Uncharacterized protein</fullName>
    </submittedName>
</protein>
<dbReference type="RefSeq" id="WP_342959145.1">
    <property type="nucleotide sequence ID" value="NZ_JAZHFZ010000012.1"/>
</dbReference>
<gene>
    <name evidence="2" type="ORF">V4C56_22640</name>
</gene>
<organism evidence="2 3">
    <name type="scientific">Paraburkholderia azotifigens</name>
    <dbReference type="NCBI Taxonomy" id="2057004"/>
    <lineage>
        <taxon>Bacteria</taxon>
        <taxon>Pseudomonadati</taxon>
        <taxon>Pseudomonadota</taxon>
        <taxon>Betaproteobacteria</taxon>
        <taxon>Burkholderiales</taxon>
        <taxon>Burkholderiaceae</taxon>
        <taxon>Paraburkholderia</taxon>
    </lineage>
</organism>
<feature type="transmembrane region" description="Helical" evidence="1">
    <location>
        <begin position="85"/>
        <end position="103"/>
    </location>
</feature>
<sequence length="133" mass="15039">MRQQQHGAYIERREPTMGTAHPAAVATSRPYITDHAAIEQAGRVRRRENASKYIKLALWIAAWFAMLCLSEAAAKALEPHNPVPLTHFFEAVGTGAMLLIVFWRTVWRLMWWVIGIVIILAIIKGAFLIVFSL</sequence>
<keyword evidence="1" id="KW-0472">Membrane</keyword>
<feature type="transmembrane region" description="Helical" evidence="1">
    <location>
        <begin position="53"/>
        <end position="73"/>
    </location>
</feature>